<dbReference type="EMBL" id="KV454426">
    <property type="protein sequence ID" value="ODQ82604.1"/>
    <property type="molecule type" value="Genomic_DNA"/>
</dbReference>
<dbReference type="AlphaFoldDB" id="A0A1E3QYD4"/>
<name>A0A1E3QYD4_9ASCO</name>
<proteinExistence type="inferred from homology"/>
<evidence type="ECO:0000256" key="2">
    <source>
        <dbReference type="ARBA" id="ARBA00017967"/>
    </source>
</evidence>
<dbReference type="RefSeq" id="XP_018987932.1">
    <property type="nucleotide sequence ID" value="XM_019130253.1"/>
</dbReference>
<dbReference type="STRING" id="984486.A0A1E3QYD4"/>
<dbReference type="GO" id="GO:0005886">
    <property type="term" value="C:plasma membrane"/>
    <property type="evidence" value="ECO:0007669"/>
    <property type="project" value="TreeGrafter"/>
</dbReference>
<evidence type="ECO:0000256" key="1">
    <source>
        <dbReference type="ARBA" id="ARBA00010216"/>
    </source>
</evidence>
<comment type="similarity">
    <text evidence="1">Belongs to the EFR3 family.</text>
</comment>
<evidence type="ECO:0000313" key="3">
    <source>
        <dbReference type="EMBL" id="ODQ82604.1"/>
    </source>
</evidence>
<accession>A0A1E3QYD4</accession>
<protein>
    <recommendedName>
        <fullName evidence="2">Protein EFR3</fullName>
    </recommendedName>
</protein>
<dbReference type="OrthoDB" id="19232at2759"/>
<dbReference type="GeneID" id="30148106"/>
<gene>
    <name evidence="3" type="ORF">BABINDRAFT_164375</name>
</gene>
<organism evidence="3 4">
    <name type="scientific">Babjeviella inositovora NRRL Y-12698</name>
    <dbReference type="NCBI Taxonomy" id="984486"/>
    <lineage>
        <taxon>Eukaryota</taxon>
        <taxon>Fungi</taxon>
        <taxon>Dikarya</taxon>
        <taxon>Ascomycota</taxon>
        <taxon>Saccharomycotina</taxon>
        <taxon>Pichiomycetes</taxon>
        <taxon>Serinales incertae sedis</taxon>
        <taxon>Babjeviella</taxon>
    </lineage>
</organism>
<reference evidence="4" key="1">
    <citation type="submission" date="2016-05" db="EMBL/GenBank/DDBJ databases">
        <title>Comparative genomics of biotechnologically important yeasts.</title>
        <authorList>
            <consortium name="DOE Joint Genome Institute"/>
            <person name="Riley R."/>
            <person name="Haridas S."/>
            <person name="Wolfe K.H."/>
            <person name="Lopes M.R."/>
            <person name="Hittinger C.T."/>
            <person name="Goker M."/>
            <person name="Salamov A."/>
            <person name="Wisecaver J."/>
            <person name="Long T.M."/>
            <person name="Aerts A.L."/>
            <person name="Barry K."/>
            <person name="Choi C."/>
            <person name="Clum A."/>
            <person name="Coughlan A.Y."/>
            <person name="Deshpande S."/>
            <person name="Douglass A.P."/>
            <person name="Hanson S.J."/>
            <person name="Klenk H.-P."/>
            <person name="Labutti K."/>
            <person name="Lapidus A."/>
            <person name="Lindquist E."/>
            <person name="Lipzen A."/>
            <person name="Meier-Kolthoff J.P."/>
            <person name="Ohm R.A."/>
            <person name="Otillar R.P."/>
            <person name="Pangilinan J."/>
            <person name="Peng Y."/>
            <person name="Rokas A."/>
            <person name="Rosa C.A."/>
            <person name="Scheuner C."/>
            <person name="Sibirny A.A."/>
            <person name="Slot J.C."/>
            <person name="Stielow J.B."/>
            <person name="Sun H."/>
            <person name="Kurtzman C.P."/>
            <person name="Blackwell M."/>
            <person name="Grigoriev I.V."/>
            <person name="Jeffries T.W."/>
        </authorList>
    </citation>
    <scope>NUCLEOTIDE SEQUENCE [LARGE SCALE GENOMIC DNA]</scope>
    <source>
        <strain evidence="4">NRRL Y-12698</strain>
    </source>
</reference>
<sequence>MHFFKSKHQKLILQCYPPGKDTDKKPNALELSYLLYYATTRRVKLEKVGRYLEKKTLHDIARGHAGNAQVSLNIIATLIDKCADNLSVFALNVTVVLRAVCGANDVALCARAVPVFGEFCEKLDEDMLSGDRAFVSNFEQLAAAFLGLGSRSGPQQAEWQALSLDAARCLAGSAFVARRYAAKTVDTAIHLVLEELARTHSDDALARLQSRADVDGHARRQSVRSIPTMEAVPEDKSLAALKGYFNTTSATQLQNCTRAVCSYIVTRPTSAHWNDAVVEIATNWVPVQMRFIVLGTLMSELKGPGETVVANAIAGLLASEVNMVGLAVTDTLRKILALQEKSVSEASGTPSIARDGESVRDTAAPATTLFSNIISSLATHTYYHNQTSDMVAEILARCRELCTDKPATPFLHVLFDDARRIFQTPNHGECSIDAWEDSFEILTIAGSSQVKLAYLDCMKLFLESDVGNRAELVRPNYNNYITGEKKSVAHFFYIVHSLLATEEPHVLQSVAEVVYLLIGKYGINTIANGIPFFFEWQFTSVPASPLKRDVTRDSFAYCFLYHATAYLELDLLLDVTAKVAARTTQGIWEALDVRIPAVHGAAPDVVFSYSRAELRDYFIQDMAASWIDTDRVINPSLHGIHDTDLASNTTLSAPEITFSSAPQTIDAGTLSYVDPESRSVRSHAMSQGSSYFSAARASPRVADLRRAVSGAMLQPNHAGESRVQSLRASNMSIQTKELVSLLDDLEVEVQLDSRGRIEIPGKS</sequence>
<dbReference type="Pfam" id="PF21072">
    <property type="entry name" value="EFR3"/>
    <property type="match status" value="1"/>
</dbReference>
<dbReference type="InterPro" id="IPR049150">
    <property type="entry name" value="EFR3_HEAT-like_rpt"/>
</dbReference>
<keyword evidence="4" id="KW-1185">Reference proteome</keyword>
<dbReference type="GO" id="GO:0072659">
    <property type="term" value="P:protein localization to plasma membrane"/>
    <property type="evidence" value="ECO:0007669"/>
    <property type="project" value="InterPro"/>
</dbReference>
<evidence type="ECO:0000313" key="4">
    <source>
        <dbReference type="Proteomes" id="UP000094336"/>
    </source>
</evidence>
<dbReference type="PANTHER" id="PTHR47766">
    <property type="entry name" value="PROTEIN EFR3"/>
    <property type="match status" value="1"/>
</dbReference>
<dbReference type="PANTHER" id="PTHR47766:SF1">
    <property type="entry name" value="PROTEIN EFR3"/>
    <property type="match status" value="1"/>
</dbReference>
<dbReference type="InterPro" id="IPR039786">
    <property type="entry name" value="EFR3"/>
</dbReference>
<dbReference type="Proteomes" id="UP000094336">
    <property type="component" value="Unassembled WGS sequence"/>
</dbReference>